<reference evidence="8" key="2">
    <citation type="submission" date="2022-06" db="UniProtKB">
        <authorList>
            <consortium name="EnsemblMetazoa"/>
        </authorList>
    </citation>
    <scope>IDENTIFICATION</scope>
</reference>
<keyword evidence="4 6" id="KW-0175">Coiled coil</keyword>
<dbReference type="EMBL" id="CMVM020000075">
    <property type="status" value="NOT_ANNOTATED_CDS"/>
    <property type="molecule type" value="Genomic_DNA"/>
</dbReference>
<accession>A0A8R1TR66</accession>
<keyword evidence="9" id="KW-1185">Reference proteome</keyword>
<dbReference type="AlphaFoldDB" id="A0A8R1TR66"/>
<dbReference type="PANTHER" id="PTHR23157">
    <property type="entry name" value="GRIP AND COILED-COIL DOMAIN-CONTAINING PROTEIN 1"/>
    <property type="match status" value="1"/>
</dbReference>
<evidence type="ECO:0000259" key="7">
    <source>
        <dbReference type="PROSITE" id="PS50913"/>
    </source>
</evidence>
<evidence type="ECO:0000256" key="6">
    <source>
        <dbReference type="SAM" id="Coils"/>
    </source>
</evidence>
<feature type="coiled-coil region" evidence="6">
    <location>
        <begin position="647"/>
        <end position="699"/>
    </location>
</feature>
<dbReference type="PANTHER" id="PTHR23157:SF25">
    <property type="entry name" value="GRIP AND COILED-COIL DOMAIN-CONTAINING PROTEIN 1"/>
    <property type="match status" value="1"/>
</dbReference>
<evidence type="ECO:0000256" key="5">
    <source>
        <dbReference type="ARBA" id="ARBA00023136"/>
    </source>
</evidence>
<keyword evidence="5" id="KW-0472">Membrane</keyword>
<evidence type="ECO:0000256" key="2">
    <source>
        <dbReference type="ARBA" id="ARBA00004496"/>
    </source>
</evidence>
<dbReference type="Proteomes" id="UP000024404">
    <property type="component" value="Unassembled WGS sequence"/>
</dbReference>
<name>A0A8R1TR66_ONCVO</name>
<feature type="coiled-coil region" evidence="6">
    <location>
        <begin position="450"/>
        <end position="542"/>
    </location>
</feature>
<feature type="coiled-coil region" evidence="6">
    <location>
        <begin position="12"/>
        <end position="53"/>
    </location>
</feature>
<reference evidence="9" key="1">
    <citation type="submission" date="2013-10" db="EMBL/GenBank/DDBJ databases">
        <title>Genome sequencing of Onchocerca volvulus.</title>
        <authorList>
            <person name="Cotton J."/>
            <person name="Tsai J."/>
            <person name="Stanley E."/>
            <person name="Tracey A."/>
            <person name="Holroyd N."/>
            <person name="Lustigman S."/>
            <person name="Berriman M."/>
        </authorList>
    </citation>
    <scope>NUCLEOTIDE SEQUENCE</scope>
</reference>
<evidence type="ECO:0000313" key="8">
    <source>
        <dbReference type="EnsemblMetazoa" id="OVOC2691.1"/>
    </source>
</evidence>
<protein>
    <submittedName>
        <fullName evidence="8">GRIP domain-containing protein</fullName>
    </submittedName>
</protein>
<dbReference type="InterPro" id="IPR051952">
    <property type="entry name" value="Golgi-autophagy_related"/>
</dbReference>
<feature type="coiled-coil region" evidence="6">
    <location>
        <begin position="192"/>
        <end position="332"/>
    </location>
</feature>
<dbReference type="EnsemblMetazoa" id="OVOC2691.1">
    <property type="protein sequence ID" value="OVOC2691.1"/>
    <property type="gene ID" value="WBGene00239500"/>
</dbReference>
<sequence length="747" mass="85888">MLRSNDKVKLSRSDLIKKIEEQQSQIADYENKLKDLIRAYKGLNAEKNALQTAIEVLGLQPEATTSVEKSRNDVQDEASGLGINAEEKVLSKEDQIETLKRSLEVLITEKNRLEAAFRSDRKALLAENEVLKERLAKAANETEAQAEKLETRLLELRSKIKLIEGDREKELSDHGSVLAAVQQQYAKECVNSGQLEKQITELHQKLRDKEEASKLLEADIVFLKEELSKTQNEVEFWKKRAEKTPAIQMLESELQDVKESSKNEITELKRKLMEIMNNERENRLHELEQRLQEMSVEIGSFNRIRVDLQHKVDQLEEKNRILEDENALFKTSKSVKETDNESISFESLEQNFIKNAQKLRDIKQTINFYGTPKLLGLEESSREQKRHYEILKNEFEKYKLKTQAVLKSKSVNIDCLEDTELSRTLSLLPVSECSFCAAAEGDLRHMRAVVASLHDKLHSLEIDHANAKNDYEEKTTQLQLKIIEMEAAQENSASDLRNQMHQRVAEMESEMQKQRIRALDILAEKENELEITKAILASVRNQPNGDPVDPPQGTPLQLVKHQKNRPCNVSENIVSIDERRSGEIRNVMDHSPSDVDSCSNAVDEHNLELLSTLPNNTQVLFVPGTTTAIETRNIFYEQQLIKREKQIIELRNAMHTAELNVRDIQQASLTKDLQHFEMVEKLKDEIRILEGKLKFLSVDSNMEYLRNIFVQLLHCDSSSRRKHILKAIGAVLKLSVTEMRAVDKHNL</sequence>
<proteinExistence type="predicted"/>
<evidence type="ECO:0000313" key="9">
    <source>
        <dbReference type="Proteomes" id="UP000024404"/>
    </source>
</evidence>
<keyword evidence="3" id="KW-0963">Cytoplasm</keyword>
<dbReference type="GO" id="GO:0005794">
    <property type="term" value="C:Golgi apparatus"/>
    <property type="evidence" value="ECO:0007669"/>
    <property type="project" value="TreeGrafter"/>
</dbReference>
<comment type="subcellular location">
    <subcellularLocation>
        <location evidence="2">Cytoplasm</location>
    </subcellularLocation>
    <subcellularLocation>
        <location evidence="1">Endomembrane system</location>
        <topology evidence="1">Peripheral membrane protein</topology>
    </subcellularLocation>
</comment>
<dbReference type="PROSITE" id="PS50913">
    <property type="entry name" value="GRIP"/>
    <property type="match status" value="1"/>
</dbReference>
<feature type="coiled-coil region" evidence="6">
    <location>
        <begin position="96"/>
        <end position="166"/>
    </location>
</feature>
<dbReference type="OMA" id="ITEMEMI"/>
<evidence type="ECO:0000256" key="4">
    <source>
        <dbReference type="ARBA" id="ARBA00023054"/>
    </source>
</evidence>
<dbReference type="InterPro" id="IPR000237">
    <property type="entry name" value="GRIP_dom"/>
</dbReference>
<dbReference type="SUPFAM" id="SSF57997">
    <property type="entry name" value="Tropomyosin"/>
    <property type="match status" value="1"/>
</dbReference>
<dbReference type="SMART" id="SM00755">
    <property type="entry name" value="Grip"/>
    <property type="match status" value="1"/>
</dbReference>
<evidence type="ECO:0000256" key="3">
    <source>
        <dbReference type="ARBA" id="ARBA00022490"/>
    </source>
</evidence>
<dbReference type="Pfam" id="PF01465">
    <property type="entry name" value="GRIP"/>
    <property type="match status" value="1"/>
</dbReference>
<evidence type="ECO:0000256" key="1">
    <source>
        <dbReference type="ARBA" id="ARBA00004184"/>
    </source>
</evidence>
<organism evidence="8 9">
    <name type="scientific">Onchocerca volvulus</name>
    <dbReference type="NCBI Taxonomy" id="6282"/>
    <lineage>
        <taxon>Eukaryota</taxon>
        <taxon>Metazoa</taxon>
        <taxon>Ecdysozoa</taxon>
        <taxon>Nematoda</taxon>
        <taxon>Chromadorea</taxon>
        <taxon>Rhabditida</taxon>
        <taxon>Spirurina</taxon>
        <taxon>Spiruromorpha</taxon>
        <taxon>Filarioidea</taxon>
        <taxon>Onchocercidae</taxon>
        <taxon>Onchocerca</taxon>
    </lineage>
</organism>
<feature type="domain" description="GRIP" evidence="7">
    <location>
        <begin position="695"/>
        <end position="745"/>
    </location>
</feature>